<dbReference type="SUPFAM" id="SSF81321">
    <property type="entry name" value="Family A G protein-coupled receptor-like"/>
    <property type="match status" value="1"/>
</dbReference>
<evidence type="ECO:0000256" key="1">
    <source>
        <dbReference type="ARBA" id="ARBA00003929"/>
    </source>
</evidence>
<sequence length="317" mass="35745">MVRKPMEGANQSVVSEFVFLGITNSWEIQLLLLVFSSMFYMASMMGNSLIMLTVTSDPHLHSPMYFLLANLSFIDMGVSSVTSPKMIYDLFRKCKVISFTGCIAQIFFIHVIGGVEMVLLIAMAFDRYVAICKPLHYLTIMSPRLCISFLVAAWMTGLIHSMVQLAFVVNLPFCGPNVLDSFYCDLPQFIKLACIDADQLEFMVMANSGFISVGSFFILIISYIVIILTVKKQSSLRSSKALSTLSAHITVVILFFGPLIFVYTWPSLSTPLDKFLAIFDAVLTPFLNSVIYTFRNQEMKVAMRRVCRQLMSYRKIS</sequence>
<evidence type="ECO:0000256" key="8">
    <source>
        <dbReference type="ARBA" id="ARBA00023157"/>
    </source>
</evidence>
<dbReference type="GO" id="GO:0005886">
    <property type="term" value="C:plasma membrane"/>
    <property type="evidence" value="ECO:0007669"/>
    <property type="project" value="UniProtKB-SubCell"/>
</dbReference>
<dbReference type="STRING" id="9823.ENSSSCP00000071159"/>
<dbReference type="PROSITE" id="PS00237">
    <property type="entry name" value="G_PROTEIN_RECEP_F1_1"/>
    <property type="match status" value="1"/>
</dbReference>
<evidence type="ECO:0000256" key="7">
    <source>
        <dbReference type="ARBA" id="ARBA00023136"/>
    </source>
</evidence>
<accession>A0A5G2R224</accession>
<dbReference type="InterPro" id="IPR000725">
    <property type="entry name" value="Olfact_rcpt"/>
</dbReference>
<feature type="transmembrane region" description="Helical" evidence="12">
    <location>
        <begin position="242"/>
        <end position="263"/>
    </location>
</feature>
<evidence type="ECO:0000256" key="4">
    <source>
        <dbReference type="ARBA" id="ARBA00022692"/>
    </source>
</evidence>
<keyword evidence="12" id="KW-0552">Olfaction</keyword>
<dbReference type="PANTHER" id="PTHR48002">
    <property type="entry name" value="OLFACTORY RECEPTOR"/>
    <property type="match status" value="1"/>
</dbReference>
<protein>
    <recommendedName>
        <fullName evidence="12">Olfactory receptor</fullName>
    </recommendedName>
</protein>
<dbReference type="PRINTS" id="PR00237">
    <property type="entry name" value="GPCRRHODOPSN"/>
</dbReference>
<dbReference type="Ensembl" id="ENSSSCT00000075739.1">
    <property type="protein sequence ID" value="ENSSSCP00000071159.1"/>
    <property type="gene ID" value="ENSSSCG00000048410.1"/>
</dbReference>
<dbReference type="GO" id="GO:0004984">
    <property type="term" value="F:olfactory receptor activity"/>
    <property type="evidence" value="ECO:0000318"/>
    <property type="project" value="GO_Central"/>
</dbReference>
<keyword evidence="12" id="KW-1003">Cell membrane</keyword>
<keyword evidence="5 12" id="KW-1133">Transmembrane helix</keyword>
<comment type="similarity">
    <text evidence="3 11">Belongs to the G-protein coupled receptor 1 family.</text>
</comment>
<keyword evidence="6 11" id="KW-0297">G-protein coupled receptor</keyword>
<keyword evidence="7 12" id="KW-0472">Membrane</keyword>
<dbReference type="PRINTS" id="PR00245">
    <property type="entry name" value="OLFACTORYR"/>
</dbReference>
<reference evidence="14" key="4">
    <citation type="submission" date="2025-09" db="UniProtKB">
        <authorList>
            <consortium name="Ensembl"/>
        </authorList>
    </citation>
    <scope>IDENTIFICATION</scope>
</reference>
<keyword evidence="12" id="KW-0716">Sensory transduction</keyword>
<feature type="transmembrane region" description="Helical" evidence="12">
    <location>
        <begin position="28"/>
        <end position="52"/>
    </location>
</feature>
<organism evidence="14 15">
    <name type="scientific">Sus scrofa</name>
    <name type="common">Pig</name>
    <dbReference type="NCBI Taxonomy" id="9823"/>
    <lineage>
        <taxon>Eukaryota</taxon>
        <taxon>Metazoa</taxon>
        <taxon>Chordata</taxon>
        <taxon>Craniata</taxon>
        <taxon>Vertebrata</taxon>
        <taxon>Euteleostomi</taxon>
        <taxon>Mammalia</taxon>
        <taxon>Eutheria</taxon>
        <taxon>Laurasiatheria</taxon>
        <taxon>Artiodactyla</taxon>
        <taxon>Suina</taxon>
        <taxon>Suidae</taxon>
        <taxon>Sus</taxon>
    </lineage>
</organism>
<name>A0A5G2R224_PIG</name>
<dbReference type="AlphaFoldDB" id="A0A5G2R224"/>
<evidence type="ECO:0000256" key="5">
    <source>
        <dbReference type="ARBA" id="ARBA00022989"/>
    </source>
</evidence>
<keyword evidence="9 11" id="KW-0675">Receptor</keyword>
<gene>
    <name evidence="14" type="primary">LOC100512477</name>
</gene>
<evidence type="ECO:0000256" key="10">
    <source>
        <dbReference type="ARBA" id="ARBA00023224"/>
    </source>
</evidence>
<evidence type="ECO:0000256" key="2">
    <source>
        <dbReference type="ARBA" id="ARBA00004141"/>
    </source>
</evidence>
<evidence type="ECO:0000256" key="11">
    <source>
        <dbReference type="RuleBase" id="RU000688"/>
    </source>
</evidence>
<keyword evidence="4 11" id="KW-0812">Transmembrane</keyword>
<dbReference type="Pfam" id="PF13853">
    <property type="entry name" value="7tm_4"/>
    <property type="match status" value="1"/>
</dbReference>
<keyword evidence="15" id="KW-1185">Reference proteome</keyword>
<dbReference type="Gene3D" id="1.20.1070.10">
    <property type="entry name" value="Rhodopsin 7-helix transmembrane proteins"/>
    <property type="match status" value="1"/>
</dbReference>
<evidence type="ECO:0000256" key="6">
    <source>
        <dbReference type="ARBA" id="ARBA00023040"/>
    </source>
</evidence>
<dbReference type="FunFam" id="1.20.1070.10:FF:000012">
    <property type="entry name" value="Olfactory receptor"/>
    <property type="match status" value="1"/>
</dbReference>
<evidence type="ECO:0000256" key="9">
    <source>
        <dbReference type="ARBA" id="ARBA00023170"/>
    </source>
</evidence>
<dbReference type="PROSITE" id="PS50262">
    <property type="entry name" value="G_PROTEIN_RECEP_F1_2"/>
    <property type="match status" value="1"/>
</dbReference>
<evidence type="ECO:0000259" key="13">
    <source>
        <dbReference type="PROSITE" id="PS50262"/>
    </source>
</evidence>
<dbReference type="SMR" id="A0A5G2R224"/>
<dbReference type="GO" id="GO:0004930">
    <property type="term" value="F:G protein-coupled receptor activity"/>
    <property type="evidence" value="ECO:0007669"/>
    <property type="project" value="UniProtKB-KW"/>
</dbReference>
<evidence type="ECO:0000313" key="15">
    <source>
        <dbReference type="Proteomes" id="UP000008227"/>
    </source>
</evidence>
<reference evidence="15" key="1">
    <citation type="submission" date="2009-11" db="EMBL/GenBank/DDBJ databases">
        <authorList>
            <consortium name="Porcine genome sequencing project"/>
        </authorList>
    </citation>
    <scope>NUCLEOTIDE SEQUENCE [LARGE SCALE GENOMIC DNA]</scope>
    <source>
        <strain evidence="15">Duroc</strain>
    </source>
</reference>
<feature type="transmembrane region" description="Helical" evidence="12">
    <location>
        <begin position="210"/>
        <end position="230"/>
    </location>
</feature>
<dbReference type="InParanoid" id="A0A5G2R224"/>
<keyword evidence="8" id="KW-1015">Disulfide bond</keyword>
<comment type="function">
    <text evidence="1">Putative odorant or sperm cell receptor.</text>
</comment>
<comment type="subcellular location">
    <subcellularLocation>
        <location evidence="12">Cell membrane</location>
        <topology evidence="12">Multi-pass membrane protein</topology>
    </subcellularLocation>
    <subcellularLocation>
        <location evidence="2">Membrane</location>
        <topology evidence="2">Multi-pass membrane protein</topology>
    </subcellularLocation>
</comment>
<evidence type="ECO:0000313" key="14">
    <source>
        <dbReference type="Ensembl" id="ENSSSCP00000071159.1"/>
    </source>
</evidence>
<dbReference type="CDD" id="cd15226">
    <property type="entry name" value="7tmA_OR4-like"/>
    <property type="match status" value="1"/>
</dbReference>
<dbReference type="InterPro" id="IPR050427">
    <property type="entry name" value="Olfactory_Receptors"/>
</dbReference>
<dbReference type="Proteomes" id="UP000008227">
    <property type="component" value="Chromosome 7"/>
</dbReference>
<feature type="transmembrane region" description="Helical" evidence="12">
    <location>
        <begin position="103"/>
        <end position="125"/>
    </location>
</feature>
<proteinExistence type="inferred from homology"/>
<feature type="transmembrane region" description="Helical" evidence="12">
    <location>
        <begin position="145"/>
        <end position="169"/>
    </location>
</feature>
<reference evidence="14" key="3">
    <citation type="submission" date="2025-08" db="UniProtKB">
        <authorList>
            <consortium name="Ensembl"/>
        </authorList>
    </citation>
    <scope>IDENTIFICATION</scope>
</reference>
<feature type="transmembrane region" description="Helical" evidence="12">
    <location>
        <begin position="275"/>
        <end position="294"/>
    </location>
</feature>
<dbReference type="InterPro" id="IPR017452">
    <property type="entry name" value="GPCR_Rhodpsn_7TM"/>
</dbReference>
<keyword evidence="10 11" id="KW-0807">Transducer</keyword>
<reference evidence="14" key="2">
    <citation type="journal article" date="2020" name="Gigascience">
        <title>An improved pig reference genome sequence to enable pig genetics and genomics research.</title>
        <authorList>
            <person name="Warr A."/>
            <person name="Affara N."/>
            <person name="Aken B."/>
            <person name="Beiki H."/>
            <person name="Bickhart D.M."/>
            <person name="Billis K."/>
            <person name="Chow W."/>
            <person name="Eory L."/>
            <person name="Finlayson H.A."/>
            <person name="Flicek P."/>
            <person name="Giron C.G."/>
            <person name="Griffin D.K."/>
            <person name="Hall R."/>
            <person name="Hannum G."/>
            <person name="Hourlier T."/>
            <person name="Howe K."/>
            <person name="Hume D.A."/>
            <person name="Izuogu O."/>
            <person name="Kim K."/>
            <person name="Koren S."/>
            <person name="Liu H."/>
            <person name="Manchanda N."/>
            <person name="Martin F.J."/>
            <person name="Nonneman D.J."/>
            <person name="O'Connor R.E."/>
            <person name="Phillippy A.M."/>
            <person name="Rohrer G.A."/>
            <person name="Rosen B.D."/>
            <person name="Rund L.A."/>
            <person name="Sargent C.A."/>
            <person name="Schook L.B."/>
            <person name="Schroeder S.G."/>
            <person name="Schwartz A.S."/>
            <person name="Skinner B.M."/>
            <person name="Talbot R."/>
            <person name="Tseng E."/>
            <person name="Tuggle C.K."/>
            <person name="Watson M."/>
            <person name="Smith T.P.L."/>
            <person name="Archibald A.L."/>
        </authorList>
    </citation>
    <scope>NUCLEOTIDE SEQUENCE [LARGE SCALE GENOMIC DNA]</scope>
    <source>
        <strain evidence="14">Duroc</strain>
    </source>
</reference>
<feature type="domain" description="G-protein coupled receptors family 1 profile" evidence="13">
    <location>
        <begin position="46"/>
        <end position="292"/>
    </location>
</feature>
<dbReference type="InterPro" id="IPR000276">
    <property type="entry name" value="GPCR_Rhodpsn"/>
</dbReference>
<dbReference type="GeneTree" id="ENSGT00940000155253"/>
<evidence type="ECO:0000256" key="3">
    <source>
        <dbReference type="ARBA" id="ARBA00010663"/>
    </source>
</evidence>
<evidence type="ECO:0000256" key="12">
    <source>
        <dbReference type="RuleBase" id="RU363047"/>
    </source>
</evidence>